<keyword evidence="4" id="KW-1185">Reference proteome</keyword>
<dbReference type="OrthoDB" id="947434at2"/>
<dbReference type="InterPro" id="IPR011250">
    <property type="entry name" value="OMP/PagP_B-barrel"/>
</dbReference>
<evidence type="ECO:0000313" key="3">
    <source>
        <dbReference type="EMBL" id="TCD02927.1"/>
    </source>
</evidence>
<protein>
    <submittedName>
        <fullName evidence="3">PorT family protein</fullName>
    </submittedName>
</protein>
<organism evidence="3 4">
    <name type="scientific">Pedobacter psychroterrae</name>
    <dbReference type="NCBI Taxonomy" id="2530453"/>
    <lineage>
        <taxon>Bacteria</taxon>
        <taxon>Pseudomonadati</taxon>
        <taxon>Bacteroidota</taxon>
        <taxon>Sphingobacteriia</taxon>
        <taxon>Sphingobacteriales</taxon>
        <taxon>Sphingobacteriaceae</taxon>
        <taxon>Pedobacter</taxon>
    </lineage>
</organism>
<dbReference type="SUPFAM" id="SSF56925">
    <property type="entry name" value="OMPA-like"/>
    <property type="match status" value="1"/>
</dbReference>
<dbReference type="InterPro" id="IPR025665">
    <property type="entry name" value="Beta-barrel_OMP_2"/>
</dbReference>
<dbReference type="Proteomes" id="UP000293347">
    <property type="component" value="Unassembled WGS sequence"/>
</dbReference>
<dbReference type="RefSeq" id="WP_131593032.1">
    <property type="nucleotide sequence ID" value="NZ_SJSL01000001.1"/>
</dbReference>
<reference evidence="3 4" key="1">
    <citation type="submission" date="2019-02" db="EMBL/GenBank/DDBJ databases">
        <title>Pedobacter sp. RP-1-14 sp. nov., isolated from Arctic soil.</title>
        <authorList>
            <person name="Dahal R.H."/>
        </authorList>
    </citation>
    <scope>NUCLEOTIDE SEQUENCE [LARGE SCALE GENOMIC DNA]</scope>
    <source>
        <strain evidence="3 4">RP-1-14</strain>
    </source>
</reference>
<feature type="domain" description="Outer membrane protein beta-barrel" evidence="2">
    <location>
        <begin position="25"/>
        <end position="188"/>
    </location>
</feature>
<gene>
    <name evidence="3" type="ORF">EZ437_02785</name>
</gene>
<dbReference type="AlphaFoldDB" id="A0A4V2MLP9"/>
<feature type="signal peptide" evidence="1">
    <location>
        <begin position="1"/>
        <end position="19"/>
    </location>
</feature>
<evidence type="ECO:0000313" key="4">
    <source>
        <dbReference type="Proteomes" id="UP000293347"/>
    </source>
</evidence>
<name>A0A4V2MLP9_9SPHI</name>
<sequence>MKKLLVIALGLATFSLAFQSDVKAQAASGDQIRFGIKAGANLSKFGEFKFLDEYYNSKHKVGFQAGIYAEIPLGASFAFLPEATFTQKGGKVEETVLGTTGKIEATVNYIDVPFMIGFRATPELTIFAGPQVSFLVSQKTTFHVNGEEQDDDTSTDNLNKSLAGGAAGIGYRIGDNLNINARYMMDFQNASKEDIGQDRAKNSGFALSLGYSF</sequence>
<dbReference type="EMBL" id="SJSL01000001">
    <property type="protein sequence ID" value="TCD02927.1"/>
    <property type="molecule type" value="Genomic_DNA"/>
</dbReference>
<dbReference type="Pfam" id="PF13568">
    <property type="entry name" value="OMP_b-brl_2"/>
    <property type="match status" value="1"/>
</dbReference>
<evidence type="ECO:0000259" key="2">
    <source>
        <dbReference type="Pfam" id="PF13568"/>
    </source>
</evidence>
<feature type="chain" id="PRO_5020603086" evidence="1">
    <location>
        <begin position="20"/>
        <end position="213"/>
    </location>
</feature>
<comment type="caution">
    <text evidence="3">The sequence shown here is derived from an EMBL/GenBank/DDBJ whole genome shotgun (WGS) entry which is preliminary data.</text>
</comment>
<keyword evidence="1" id="KW-0732">Signal</keyword>
<accession>A0A4V2MLP9</accession>
<evidence type="ECO:0000256" key="1">
    <source>
        <dbReference type="SAM" id="SignalP"/>
    </source>
</evidence>
<proteinExistence type="predicted"/>